<evidence type="ECO:0000259" key="2">
    <source>
        <dbReference type="Pfam" id="PF17667"/>
    </source>
</evidence>
<dbReference type="InterPro" id="IPR040976">
    <property type="entry name" value="Pkinase_fungal"/>
</dbReference>
<organism evidence="3 4">
    <name type="scientific">Macrolepiota fuliginosa MF-IS2</name>
    <dbReference type="NCBI Taxonomy" id="1400762"/>
    <lineage>
        <taxon>Eukaryota</taxon>
        <taxon>Fungi</taxon>
        <taxon>Dikarya</taxon>
        <taxon>Basidiomycota</taxon>
        <taxon>Agaricomycotina</taxon>
        <taxon>Agaricomycetes</taxon>
        <taxon>Agaricomycetidae</taxon>
        <taxon>Agaricales</taxon>
        <taxon>Agaricineae</taxon>
        <taxon>Agaricaceae</taxon>
        <taxon>Macrolepiota</taxon>
    </lineage>
</organism>
<dbReference type="EMBL" id="MU151205">
    <property type="protein sequence ID" value="KAF9447329.1"/>
    <property type="molecule type" value="Genomic_DNA"/>
</dbReference>
<dbReference type="SUPFAM" id="SSF56112">
    <property type="entry name" value="Protein kinase-like (PK-like)"/>
    <property type="match status" value="1"/>
</dbReference>
<protein>
    <recommendedName>
        <fullName evidence="2">Fungal-type protein kinase domain-containing protein</fullName>
    </recommendedName>
</protein>
<dbReference type="Pfam" id="PF17667">
    <property type="entry name" value="Pkinase_fungal"/>
    <property type="match status" value="1"/>
</dbReference>
<keyword evidence="4" id="KW-1185">Reference proteome</keyword>
<keyword evidence="1" id="KW-1133">Transmembrane helix</keyword>
<feature type="domain" description="Fungal-type protein kinase" evidence="2">
    <location>
        <begin position="21"/>
        <end position="167"/>
    </location>
</feature>
<evidence type="ECO:0000256" key="1">
    <source>
        <dbReference type="SAM" id="Phobius"/>
    </source>
</evidence>
<dbReference type="Proteomes" id="UP000807342">
    <property type="component" value="Unassembled WGS sequence"/>
</dbReference>
<evidence type="ECO:0000313" key="3">
    <source>
        <dbReference type="EMBL" id="KAF9447329.1"/>
    </source>
</evidence>
<dbReference type="AlphaFoldDB" id="A0A9P5XBP0"/>
<keyword evidence="1" id="KW-0472">Membrane</keyword>
<evidence type="ECO:0000313" key="4">
    <source>
        <dbReference type="Proteomes" id="UP000807342"/>
    </source>
</evidence>
<feature type="transmembrane region" description="Helical" evidence="1">
    <location>
        <begin position="47"/>
        <end position="67"/>
    </location>
</feature>
<dbReference type="Gene3D" id="1.10.510.10">
    <property type="entry name" value="Transferase(Phosphotransferase) domain 1"/>
    <property type="match status" value="1"/>
</dbReference>
<proteinExistence type="predicted"/>
<dbReference type="InterPro" id="IPR011009">
    <property type="entry name" value="Kinase-like_dom_sf"/>
</dbReference>
<comment type="caution">
    <text evidence="3">The sequence shown here is derived from an EMBL/GenBank/DDBJ whole genome shotgun (WGS) entry which is preliminary data.</text>
</comment>
<feature type="non-terminal residue" evidence="3">
    <location>
        <position position="168"/>
    </location>
</feature>
<gene>
    <name evidence="3" type="ORF">P691DRAFT_671771</name>
</gene>
<name>A0A9P5XBP0_9AGAR</name>
<dbReference type="OrthoDB" id="3057799at2759"/>
<sequence>MAPPGLLGGRRLSKPVFSRVYRVKKHYRLVYAQVGHPLDQAENLSTSLTAITHAFIALALLYLVCWVHRDVSVGNIILVKVGDEVQGKLSDLEYAKTFGTSSAGGDPKTGTPFFMPVEIHRSEAFYRPPTVLLDFSLVGKPPTKGPLLRSPTPSSTPQFRFQHDLESL</sequence>
<accession>A0A9P5XBP0</accession>
<keyword evidence="1" id="KW-0812">Transmembrane</keyword>
<reference evidence="3" key="1">
    <citation type="submission" date="2020-11" db="EMBL/GenBank/DDBJ databases">
        <authorList>
            <consortium name="DOE Joint Genome Institute"/>
            <person name="Ahrendt S."/>
            <person name="Riley R."/>
            <person name="Andreopoulos W."/>
            <person name="Labutti K."/>
            <person name="Pangilinan J."/>
            <person name="Ruiz-Duenas F.J."/>
            <person name="Barrasa J.M."/>
            <person name="Sanchez-Garcia M."/>
            <person name="Camarero S."/>
            <person name="Miyauchi S."/>
            <person name="Serrano A."/>
            <person name="Linde D."/>
            <person name="Babiker R."/>
            <person name="Drula E."/>
            <person name="Ayuso-Fernandez I."/>
            <person name="Pacheco R."/>
            <person name="Padilla G."/>
            <person name="Ferreira P."/>
            <person name="Barriuso J."/>
            <person name="Kellner H."/>
            <person name="Castanera R."/>
            <person name="Alfaro M."/>
            <person name="Ramirez L."/>
            <person name="Pisabarro A.G."/>
            <person name="Kuo A."/>
            <person name="Tritt A."/>
            <person name="Lipzen A."/>
            <person name="He G."/>
            <person name="Yan M."/>
            <person name="Ng V."/>
            <person name="Cullen D."/>
            <person name="Martin F."/>
            <person name="Rosso M.-N."/>
            <person name="Henrissat B."/>
            <person name="Hibbett D."/>
            <person name="Martinez A.T."/>
            <person name="Grigoriev I.V."/>
        </authorList>
    </citation>
    <scope>NUCLEOTIDE SEQUENCE</scope>
    <source>
        <strain evidence="3">MF-IS2</strain>
    </source>
</reference>